<dbReference type="GO" id="GO:0003700">
    <property type="term" value="F:DNA-binding transcription factor activity"/>
    <property type="evidence" value="ECO:0007669"/>
    <property type="project" value="TreeGrafter"/>
</dbReference>
<dbReference type="OrthoDB" id="5068503at2"/>
<evidence type="ECO:0000256" key="3">
    <source>
        <dbReference type="ARBA" id="ARBA00023163"/>
    </source>
</evidence>
<keyword evidence="2 4" id="KW-0238">DNA-binding</keyword>
<dbReference type="InterPro" id="IPR036271">
    <property type="entry name" value="Tet_transcr_reg_TetR-rel_C_sf"/>
</dbReference>
<dbReference type="EMBL" id="VIWW01000003">
    <property type="protein sequence ID" value="TWF90666.1"/>
    <property type="molecule type" value="Genomic_DNA"/>
</dbReference>
<dbReference type="Pfam" id="PF00440">
    <property type="entry name" value="TetR_N"/>
    <property type="match status" value="1"/>
</dbReference>
<evidence type="ECO:0000313" key="9">
    <source>
        <dbReference type="Proteomes" id="UP001330827"/>
    </source>
</evidence>
<dbReference type="PROSITE" id="PS50977">
    <property type="entry name" value="HTH_TETR_2"/>
    <property type="match status" value="1"/>
</dbReference>
<evidence type="ECO:0000256" key="2">
    <source>
        <dbReference type="ARBA" id="ARBA00023125"/>
    </source>
</evidence>
<evidence type="ECO:0000256" key="4">
    <source>
        <dbReference type="PROSITE-ProRule" id="PRU00335"/>
    </source>
</evidence>
<evidence type="ECO:0000313" key="8">
    <source>
        <dbReference type="Proteomes" id="UP000318186"/>
    </source>
</evidence>
<accession>A0A561TU83</accession>
<proteinExistence type="predicted"/>
<dbReference type="GO" id="GO:0000976">
    <property type="term" value="F:transcription cis-regulatory region binding"/>
    <property type="evidence" value="ECO:0007669"/>
    <property type="project" value="TreeGrafter"/>
</dbReference>
<dbReference type="Gene3D" id="1.10.357.10">
    <property type="entry name" value="Tetracycline Repressor, domain 2"/>
    <property type="match status" value="1"/>
</dbReference>
<dbReference type="RefSeq" id="WP_145768228.1">
    <property type="nucleotide sequence ID" value="NZ_CP109114.1"/>
</dbReference>
<reference evidence="7 9" key="2">
    <citation type="submission" date="2022-10" db="EMBL/GenBank/DDBJ databases">
        <title>The complete genomes of actinobacterial strains from the NBC collection.</title>
        <authorList>
            <person name="Joergensen T.S."/>
            <person name="Alvarez Arevalo M."/>
            <person name="Sterndorff E.B."/>
            <person name="Faurdal D."/>
            <person name="Vuksanovic O."/>
            <person name="Mourched A.-S."/>
            <person name="Charusanti P."/>
            <person name="Shaw S."/>
            <person name="Blin K."/>
            <person name="Weber T."/>
        </authorList>
    </citation>
    <scope>NUCLEOTIDE SEQUENCE [LARGE SCALE GENOMIC DNA]</scope>
    <source>
        <strain evidence="7 9">NBC 01769</strain>
    </source>
</reference>
<keyword evidence="9" id="KW-1185">Reference proteome</keyword>
<keyword evidence="3" id="KW-0804">Transcription</keyword>
<feature type="DNA-binding region" description="H-T-H motif" evidence="4">
    <location>
        <begin position="32"/>
        <end position="51"/>
    </location>
</feature>
<dbReference type="Proteomes" id="UP000318186">
    <property type="component" value="Unassembled WGS sequence"/>
</dbReference>
<evidence type="ECO:0000313" key="7">
    <source>
        <dbReference type="EMBL" id="WSC11780.1"/>
    </source>
</evidence>
<dbReference type="InterPro" id="IPR050109">
    <property type="entry name" value="HTH-type_TetR-like_transc_reg"/>
</dbReference>
<keyword evidence="1" id="KW-0805">Transcription regulation</keyword>
<protein>
    <submittedName>
        <fullName evidence="6">TetR family transcriptional regulator</fullName>
    </submittedName>
</protein>
<evidence type="ECO:0000313" key="6">
    <source>
        <dbReference type="EMBL" id="TWF90666.1"/>
    </source>
</evidence>
<dbReference type="EMBL" id="CP109114">
    <property type="protein sequence ID" value="WSC11780.1"/>
    <property type="molecule type" value="Genomic_DNA"/>
</dbReference>
<dbReference type="PANTHER" id="PTHR30055">
    <property type="entry name" value="HTH-TYPE TRANSCRIPTIONAL REGULATOR RUTR"/>
    <property type="match status" value="1"/>
</dbReference>
<dbReference type="AlphaFoldDB" id="A0A561TU83"/>
<dbReference type="PANTHER" id="PTHR30055:SF238">
    <property type="entry name" value="MYCOFACTOCIN BIOSYNTHESIS TRANSCRIPTIONAL REGULATOR MFTR-RELATED"/>
    <property type="match status" value="1"/>
</dbReference>
<dbReference type="InterPro" id="IPR009057">
    <property type="entry name" value="Homeodomain-like_sf"/>
</dbReference>
<feature type="domain" description="HTH tetR-type" evidence="5">
    <location>
        <begin position="9"/>
        <end position="69"/>
    </location>
</feature>
<evidence type="ECO:0000256" key="1">
    <source>
        <dbReference type="ARBA" id="ARBA00023015"/>
    </source>
</evidence>
<sequence length="209" mass="21214">MSPRGVAMPDVRERLFAAAERVLAREGPGALTSRAITGEAGCAKGVLHAHFAGLDEFVADLVLDRFAHTAREAEALPGRAGEGTVAGNLGAVTLALLASGGPTIAGLAMTRPATSLRVRRALEAGAPGFSSIQESITRYLDAEQRLGRLAADTDTAAVALALVGTAHHLLMTGWSGAPDPGEQVQRLIAMLAGAAGSVPDSASANSATE</sequence>
<evidence type="ECO:0000259" key="5">
    <source>
        <dbReference type="PROSITE" id="PS50977"/>
    </source>
</evidence>
<dbReference type="SUPFAM" id="SSF46689">
    <property type="entry name" value="Homeodomain-like"/>
    <property type="match status" value="1"/>
</dbReference>
<gene>
    <name evidence="6" type="ORF">FHX80_1382</name>
    <name evidence="7" type="ORF">OIE64_02105</name>
</gene>
<dbReference type="SUPFAM" id="SSF48498">
    <property type="entry name" value="Tetracyclin repressor-like, C-terminal domain"/>
    <property type="match status" value="1"/>
</dbReference>
<organism evidence="6 8">
    <name type="scientific">Streptomyces brevispora</name>
    <dbReference type="NCBI Taxonomy" id="887462"/>
    <lineage>
        <taxon>Bacteria</taxon>
        <taxon>Bacillati</taxon>
        <taxon>Actinomycetota</taxon>
        <taxon>Actinomycetes</taxon>
        <taxon>Kitasatosporales</taxon>
        <taxon>Streptomycetaceae</taxon>
        <taxon>Streptomyces</taxon>
    </lineage>
</organism>
<dbReference type="InterPro" id="IPR001647">
    <property type="entry name" value="HTH_TetR"/>
</dbReference>
<reference evidence="6 8" key="1">
    <citation type="submission" date="2019-06" db="EMBL/GenBank/DDBJ databases">
        <title>Sequencing the genomes of 1000 actinobacteria strains.</title>
        <authorList>
            <person name="Klenk H.-P."/>
        </authorList>
    </citation>
    <scope>NUCLEOTIDE SEQUENCE [LARGE SCALE GENOMIC DNA]</scope>
    <source>
        <strain evidence="6 8">DSM 42059</strain>
    </source>
</reference>
<name>A0A561TU83_9ACTN</name>
<dbReference type="Proteomes" id="UP001330827">
    <property type="component" value="Chromosome"/>
</dbReference>